<evidence type="ECO:0000313" key="1">
    <source>
        <dbReference type="EMBL" id="WIY00588.1"/>
    </source>
</evidence>
<dbReference type="EMBL" id="CP127295">
    <property type="protein sequence ID" value="WIY00588.1"/>
    <property type="molecule type" value="Genomic_DNA"/>
</dbReference>
<organism evidence="1 2">
    <name type="scientific">Amycolatopsis mongoliensis</name>
    <dbReference type="NCBI Taxonomy" id="715475"/>
    <lineage>
        <taxon>Bacteria</taxon>
        <taxon>Bacillati</taxon>
        <taxon>Actinomycetota</taxon>
        <taxon>Actinomycetes</taxon>
        <taxon>Pseudonocardiales</taxon>
        <taxon>Pseudonocardiaceae</taxon>
        <taxon>Amycolatopsis</taxon>
    </lineage>
</organism>
<dbReference type="Proteomes" id="UP001239397">
    <property type="component" value="Chromosome"/>
</dbReference>
<protein>
    <submittedName>
        <fullName evidence="1">Uncharacterized protein</fullName>
    </submittedName>
</protein>
<dbReference type="AlphaFoldDB" id="A0A9Y2NIC2"/>
<dbReference type="KEGG" id="amog:QRX60_42110"/>
<gene>
    <name evidence="1" type="ORF">QRX60_42110</name>
</gene>
<dbReference type="RefSeq" id="WP_285997053.1">
    <property type="nucleotide sequence ID" value="NZ_CP127295.1"/>
</dbReference>
<proteinExistence type="predicted"/>
<reference evidence="1 2" key="1">
    <citation type="submission" date="2023-06" db="EMBL/GenBank/DDBJ databases">
        <authorList>
            <person name="Oyuntsetseg B."/>
            <person name="Kim S.B."/>
        </authorList>
    </citation>
    <scope>NUCLEOTIDE SEQUENCE [LARGE SCALE GENOMIC DNA]</scope>
    <source>
        <strain evidence="1 2">4-36</strain>
    </source>
</reference>
<keyword evidence="2" id="KW-1185">Reference proteome</keyword>
<accession>A0A9Y2NIC2</accession>
<sequence length="45" mass="5225">MEPEPESEPDEHRVCFERTLVPAGWQIDFENAGDYQLDGTYAQPR</sequence>
<evidence type="ECO:0000313" key="2">
    <source>
        <dbReference type="Proteomes" id="UP001239397"/>
    </source>
</evidence>
<name>A0A9Y2NIC2_9PSEU</name>